<accession>W7J5V2</accession>
<dbReference type="GO" id="GO:0003941">
    <property type="term" value="F:L-serine ammonia-lyase activity"/>
    <property type="evidence" value="ECO:0007669"/>
    <property type="project" value="TreeGrafter"/>
</dbReference>
<comment type="caution">
    <text evidence="5">The sequence shown here is derived from an EMBL/GenBank/DDBJ whole genome shotgun (WGS) entry which is preliminary data.</text>
</comment>
<dbReference type="NCBIfam" id="NF006094">
    <property type="entry name" value="PRK08246.1"/>
    <property type="match status" value="1"/>
</dbReference>
<gene>
    <name evidence="5" type="ORF">UO65_0244</name>
</gene>
<dbReference type="GO" id="GO:0009097">
    <property type="term" value="P:isoleucine biosynthetic process"/>
    <property type="evidence" value="ECO:0007669"/>
    <property type="project" value="TreeGrafter"/>
</dbReference>
<dbReference type="eggNOG" id="COG1171">
    <property type="taxonomic scope" value="Bacteria"/>
</dbReference>
<keyword evidence="6" id="KW-1185">Reference proteome</keyword>
<keyword evidence="3 5" id="KW-0456">Lyase</keyword>
<evidence type="ECO:0000313" key="6">
    <source>
        <dbReference type="Proteomes" id="UP000019277"/>
    </source>
</evidence>
<sequence length="297" mass="29722">MDHADVTAAAGRIAPYARRTPLLRAEVDGRPVVFKLEHLQLSGSFKLRGALNALLGGELPAHVVTASGGNHGAAVATAARLLGVPATVFVPEAVPAAKAARIEAAGAKLVRHGAGYAEAARAALAEAGSAGALYVPAYDHPLVVAGQGTCVAEVVAEAPDVDAVVVAVGGGGLAAGSALTGLPVFAVEPTRCRSLHDALAAGRPVDSPTDSVAASALGATRVGELPFDVLRAAGARSVLVDDGAILAARDRLWDEFRLAVEPAAAAPFAAWLGGDIDAEVPALVLCGANSDWEPAEA</sequence>
<evidence type="ECO:0000256" key="1">
    <source>
        <dbReference type="ARBA" id="ARBA00001933"/>
    </source>
</evidence>
<dbReference type="Pfam" id="PF00291">
    <property type="entry name" value="PALP"/>
    <property type="match status" value="1"/>
</dbReference>
<dbReference type="GO" id="GO:0006567">
    <property type="term" value="P:L-threonine catabolic process"/>
    <property type="evidence" value="ECO:0007669"/>
    <property type="project" value="TreeGrafter"/>
</dbReference>
<organism evidence="5 6">
    <name type="scientific">Actinokineospora spheciospongiae</name>
    <dbReference type="NCBI Taxonomy" id="909613"/>
    <lineage>
        <taxon>Bacteria</taxon>
        <taxon>Bacillati</taxon>
        <taxon>Actinomycetota</taxon>
        <taxon>Actinomycetes</taxon>
        <taxon>Pseudonocardiales</taxon>
        <taxon>Pseudonocardiaceae</taxon>
        <taxon>Actinokineospora</taxon>
    </lineage>
</organism>
<dbReference type="SUPFAM" id="SSF53686">
    <property type="entry name" value="Tryptophan synthase beta subunit-like PLP-dependent enzymes"/>
    <property type="match status" value="1"/>
</dbReference>
<proteinExistence type="predicted"/>
<dbReference type="GO" id="GO:0006565">
    <property type="term" value="P:L-serine catabolic process"/>
    <property type="evidence" value="ECO:0007669"/>
    <property type="project" value="TreeGrafter"/>
</dbReference>
<dbReference type="AlphaFoldDB" id="W7J5V2"/>
<dbReference type="STRING" id="909613.UO65_0244"/>
<feature type="domain" description="Tryptophan synthase beta chain-like PALP" evidence="4">
    <location>
        <begin position="15"/>
        <end position="286"/>
    </location>
</feature>
<dbReference type="PATRIC" id="fig|909613.9.peg.254"/>
<evidence type="ECO:0000313" key="5">
    <source>
        <dbReference type="EMBL" id="EWC64407.1"/>
    </source>
</evidence>
<dbReference type="Gene3D" id="3.40.50.1100">
    <property type="match status" value="2"/>
</dbReference>
<dbReference type="InterPro" id="IPR036052">
    <property type="entry name" value="TrpB-like_PALP_sf"/>
</dbReference>
<dbReference type="GO" id="GO:0004794">
    <property type="term" value="F:threonine deaminase activity"/>
    <property type="evidence" value="ECO:0007669"/>
    <property type="project" value="UniProtKB-EC"/>
</dbReference>
<evidence type="ECO:0000259" key="4">
    <source>
        <dbReference type="Pfam" id="PF00291"/>
    </source>
</evidence>
<dbReference type="PROSITE" id="PS00165">
    <property type="entry name" value="DEHYDRATASE_SER_THR"/>
    <property type="match status" value="1"/>
</dbReference>
<dbReference type="EC" id="4.3.1.19" evidence="5"/>
<dbReference type="InterPro" id="IPR000634">
    <property type="entry name" value="Ser/Thr_deHydtase_PyrdxlP-BS"/>
</dbReference>
<dbReference type="GO" id="GO:0030170">
    <property type="term" value="F:pyridoxal phosphate binding"/>
    <property type="evidence" value="ECO:0007669"/>
    <property type="project" value="InterPro"/>
</dbReference>
<dbReference type="InterPro" id="IPR001926">
    <property type="entry name" value="TrpB-like_PALP"/>
</dbReference>
<dbReference type="EMBL" id="AYXG01000005">
    <property type="protein sequence ID" value="EWC64407.1"/>
    <property type="molecule type" value="Genomic_DNA"/>
</dbReference>
<dbReference type="Proteomes" id="UP000019277">
    <property type="component" value="Unassembled WGS sequence"/>
</dbReference>
<evidence type="ECO:0000256" key="2">
    <source>
        <dbReference type="ARBA" id="ARBA00022898"/>
    </source>
</evidence>
<dbReference type="InterPro" id="IPR050147">
    <property type="entry name" value="Ser/Thr_Dehydratase"/>
</dbReference>
<dbReference type="PANTHER" id="PTHR48078">
    <property type="entry name" value="THREONINE DEHYDRATASE, MITOCHONDRIAL-RELATED"/>
    <property type="match status" value="1"/>
</dbReference>
<reference evidence="5 6" key="1">
    <citation type="journal article" date="2014" name="Genome Announc.">
        <title>Draft Genome Sequence of the Antitrypanosomally Active Sponge-Associated Bacterium Actinokineospora sp. Strain EG49.</title>
        <authorList>
            <person name="Harjes J."/>
            <person name="Ryu T."/>
            <person name="Abdelmohsen U.R."/>
            <person name="Moitinho-Silva L."/>
            <person name="Horn H."/>
            <person name="Ravasi T."/>
            <person name="Hentschel U."/>
        </authorList>
    </citation>
    <scope>NUCLEOTIDE SEQUENCE [LARGE SCALE GENOMIC DNA]</scope>
    <source>
        <strain evidence="5 6">EG49</strain>
    </source>
</reference>
<dbReference type="OrthoDB" id="4408011at2"/>
<keyword evidence="2" id="KW-0663">Pyridoxal phosphate</keyword>
<evidence type="ECO:0000256" key="3">
    <source>
        <dbReference type="ARBA" id="ARBA00023239"/>
    </source>
</evidence>
<comment type="cofactor">
    <cofactor evidence="1">
        <name>pyridoxal 5'-phosphate</name>
        <dbReference type="ChEBI" id="CHEBI:597326"/>
    </cofactor>
</comment>
<protein>
    <submittedName>
        <fullName evidence="5">Threonine dehydratase</fullName>
        <ecNumber evidence="5">4.3.1.19</ecNumber>
    </submittedName>
</protein>
<dbReference type="RefSeq" id="WP_035277867.1">
    <property type="nucleotide sequence ID" value="NZ_AYXG01000005.1"/>
</dbReference>
<dbReference type="PANTHER" id="PTHR48078:SF6">
    <property type="entry name" value="L-THREONINE DEHYDRATASE CATABOLIC TDCB"/>
    <property type="match status" value="1"/>
</dbReference>
<name>W7J5V2_9PSEU</name>